<dbReference type="SMART" id="SM00382">
    <property type="entry name" value="AAA"/>
    <property type="match status" value="2"/>
</dbReference>
<keyword evidence="2" id="KW-0067">ATP-binding</keyword>
<dbReference type="InterPro" id="IPR003593">
    <property type="entry name" value="AAA+_ATPase"/>
</dbReference>
<keyword evidence="1" id="KW-0547">Nucleotide-binding</keyword>
<evidence type="ECO:0000313" key="5">
    <source>
        <dbReference type="Proteomes" id="UP001376459"/>
    </source>
</evidence>
<dbReference type="PANTHER" id="PTHR42855">
    <property type="entry name" value="ABC TRANSPORTER ATP-BINDING SUBUNIT"/>
    <property type="match status" value="1"/>
</dbReference>
<reference evidence="4 5" key="1">
    <citation type="submission" date="2024-03" db="EMBL/GenBank/DDBJ databases">
        <title>Novel Streptomyces species of biotechnological and ecological value are a feature of Machair soil.</title>
        <authorList>
            <person name="Prole J.R."/>
            <person name="Goodfellow M."/>
            <person name="Allenby N."/>
            <person name="Ward A.C."/>
        </authorList>
    </citation>
    <scope>NUCLEOTIDE SEQUENCE [LARGE SCALE GENOMIC DNA]</scope>
    <source>
        <strain evidence="4 5">MS1.AVA.1</strain>
    </source>
</reference>
<dbReference type="Proteomes" id="UP001376459">
    <property type="component" value="Unassembled WGS sequence"/>
</dbReference>
<dbReference type="CDD" id="cd03221">
    <property type="entry name" value="ABCF_EF-3"/>
    <property type="match status" value="2"/>
</dbReference>
<dbReference type="PANTHER" id="PTHR42855:SF2">
    <property type="entry name" value="DRUG RESISTANCE ABC TRANSPORTER,ATP-BINDING PROTEIN"/>
    <property type="match status" value="1"/>
</dbReference>
<dbReference type="PROSITE" id="PS50893">
    <property type="entry name" value="ABC_TRANSPORTER_2"/>
    <property type="match status" value="2"/>
</dbReference>
<evidence type="ECO:0000256" key="2">
    <source>
        <dbReference type="ARBA" id="ARBA00022840"/>
    </source>
</evidence>
<protein>
    <submittedName>
        <fullName evidence="4">TlrC/CarA/OleB/SrmB family ABC-F type ribosomal protection protein</fullName>
    </submittedName>
</protein>
<name>A0ABU8UUS4_9ACTN</name>
<organism evidence="4 5">
    <name type="scientific">Streptomyces machairae</name>
    <dbReference type="NCBI Taxonomy" id="3134109"/>
    <lineage>
        <taxon>Bacteria</taxon>
        <taxon>Bacillati</taxon>
        <taxon>Actinomycetota</taxon>
        <taxon>Actinomycetes</taxon>
        <taxon>Kitasatosporales</taxon>
        <taxon>Streptomycetaceae</taxon>
        <taxon>Streptomyces</taxon>
    </lineage>
</organism>
<dbReference type="InterPro" id="IPR003439">
    <property type="entry name" value="ABC_transporter-like_ATP-bd"/>
</dbReference>
<gene>
    <name evidence="4" type="ORF">WKI71_42885</name>
</gene>
<sequence>MHCSQLTLHHVTKRYPGRTVLDQVSFTLKPGEKAGLIGDNGSGKSTLLRLIAGQERPDGGELTVTAADGIGYLPQTIPLPPTATVQDAVDLALADLRALEAELRQAEQALGDGADPTALATYAALLERYEAREGYDADHRIDLALHHLGLPALPRDRRLGALSGGERSRLALAAVLAGRPELLLLDEPTNDLDDHAVQWLEAQLRAHRGTVLAVTHDRVFLERLTSTVLEAEAGKVTRYGDGYAGYRTAKAAERRTRLQEYQEWRAELARNERLATGHAVRLDGIPRKAPLANFGHGGFRARGRAHGAMARIRNARERVGRLTANPVAPPPEPLTFTARIGTAGDGTDTSAAELPSVQLSDVRVGHRLHLDSLTLGPSGRLLVTGPNGAGKTTLLKLLAGELRPDDGSVRVPGRVGHLRQDETPWPPGLTVAEAFALGRVGSADEHADALLTLGLFRPAELRLRIGELSYGQRRRVELARLVSEPADLLLLDEPTNHLSPALVEELQAALAHYPGAIVLVTHDRALRTQFRGEHLHLPDRAKVGQGCPAVDPHSRAM</sequence>
<evidence type="ECO:0000259" key="3">
    <source>
        <dbReference type="PROSITE" id="PS50893"/>
    </source>
</evidence>
<dbReference type="InterPro" id="IPR051309">
    <property type="entry name" value="ABCF_ATPase"/>
</dbReference>
<dbReference type="PROSITE" id="PS00211">
    <property type="entry name" value="ABC_TRANSPORTER_1"/>
    <property type="match status" value="2"/>
</dbReference>
<dbReference type="NCBIfam" id="NF000355">
    <property type="entry name" value="ribo_prot_ABC_F"/>
    <property type="match status" value="1"/>
</dbReference>
<dbReference type="Gene3D" id="3.40.50.300">
    <property type="entry name" value="P-loop containing nucleotide triphosphate hydrolases"/>
    <property type="match status" value="2"/>
</dbReference>
<dbReference type="InterPro" id="IPR017871">
    <property type="entry name" value="ABC_transporter-like_CS"/>
</dbReference>
<feature type="domain" description="ABC transporter" evidence="3">
    <location>
        <begin position="352"/>
        <end position="557"/>
    </location>
</feature>
<evidence type="ECO:0000313" key="4">
    <source>
        <dbReference type="EMBL" id="MEJ8672639.1"/>
    </source>
</evidence>
<evidence type="ECO:0000256" key="1">
    <source>
        <dbReference type="ARBA" id="ARBA00022741"/>
    </source>
</evidence>
<dbReference type="EMBL" id="JBBKAK010000001">
    <property type="protein sequence ID" value="MEJ8672639.1"/>
    <property type="molecule type" value="Genomic_DNA"/>
</dbReference>
<comment type="caution">
    <text evidence="4">The sequence shown here is derived from an EMBL/GenBank/DDBJ whole genome shotgun (WGS) entry which is preliminary data.</text>
</comment>
<dbReference type="SUPFAM" id="SSF52540">
    <property type="entry name" value="P-loop containing nucleoside triphosphate hydrolases"/>
    <property type="match status" value="2"/>
</dbReference>
<keyword evidence="5" id="KW-1185">Reference proteome</keyword>
<dbReference type="Pfam" id="PF00005">
    <property type="entry name" value="ABC_tran"/>
    <property type="match status" value="2"/>
</dbReference>
<dbReference type="NCBIfam" id="NF000171">
    <property type="entry name" value="ABCF_producer"/>
    <property type="match status" value="1"/>
</dbReference>
<feature type="domain" description="ABC transporter" evidence="3">
    <location>
        <begin position="6"/>
        <end position="258"/>
    </location>
</feature>
<dbReference type="InterPro" id="IPR027417">
    <property type="entry name" value="P-loop_NTPase"/>
</dbReference>
<proteinExistence type="predicted"/>
<accession>A0ABU8UUS4</accession>